<dbReference type="EMBL" id="BOMW01000011">
    <property type="protein sequence ID" value="GIF03443.1"/>
    <property type="molecule type" value="Genomic_DNA"/>
</dbReference>
<dbReference type="InterPro" id="IPR014743">
    <property type="entry name" value="Cl-channel_core"/>
</dbReference>
<reference evidence="8" key="1">
    <citation type="submission" date="2021-01" db="EMBL/GenBank/DDBJ databases">
        <title>Whole genome shotgun sequence of Actinoplanes siamensis NBRC 109076.</title>
        <authorList>
            <person name="Komaki H."/>
            <person name="Tamura T."/>
        </authorList>
    </citation>
    <scope>NUCLEOTIDE SEQUENCE</scope>
    <source>
        <strain evidence="8">NBRC 109076</strain>
    </source>
</reference>
<dbReference type="SUPFAM" id="SSF81340">
    <property type="entry name" value="Clc chloride channel"/>
    <property type="match status" value="1"/>
</dbReference>
<feature type="transmembrane region" description="Helical" evidence="7">
    <location>
        <begin position="20"/>
        <end position="39"/>
    </location>
</feature>
<dbReference type="Pfam" id="PF01790">
    <property type="entry name" value="LGT"/>
    <property type="match status" value="1"/>
</dbReference>
<keyword evidence="4 7" id="KW-0812">Transmembrane</keyword>
<keyword evidence="2" id="KW-1003">Cell membrane</keyword>
<keyword evidence="9" id="KW-1185">Reference proteome</keyword>
<dbReference type="GO" id="GO:0008961">
    <property type="term" value="F:phosphatidylglycerol-prolipoprotein diacylglyceryl transferase activity"/>
    <property type="evidence" value="ECO:0007669"/>
    <property type="project" value="InterPro"/>
</dbReference>
<evidence type="ECO:0000256" key="6">
    <source>
        <dbReference type="ARBA" id="ARBA00023136"/>
    </source>
</evidence>
<dbReference type="PANTHER" id="PTHR30589:SF0">
    <property type="entry name" value="PHOSPHATIDYLGLYCEROL--PROLIPOPROTEIN DIACYLGLYCERYL TRANSFERASE"/>
    <property type="match status" value="1"/>
</dbReference>
<dbReference type="Proteomes" id="UP000629619">
    <property type="component" value="Unassembled WGS sequence"/>
</dbReference>
<dbReference type="PANTHER" id="PTHR30589">
    <property type="entry name" value="PROLIPOPROTEIN DIACYLGLYCERYL TRANSFERASE"/>
    <property type="match status" value="1"/>
</dbReference>
<evidence type="ECO:0000256" key="4">
    <source>
        <dbReference type="ARBA" id="ARBA00022692"/>
    </source>
</evidence>
<dbReference type="GO" id="GO:0042158">
    <property type="term" value="P:lipoprotein biosynthetic process"/>
    <property type="evidence" value="ECO:0007669"/>
    <property type="project" value="InterPro"/>
</dbReference>
<evidence type="ECO:0000313" key="9">
    <source>
        <dbReference type="Proteomes" id="UP000629619"/>
    </source>
</evidence>
<dbReference type="AlphaFoldDB" id="A0A919KBT3"/>
<evidence type="ECO:0000256" key="2">
    <source>
        <dbReference type="ARBA" id="ARBA00022475"/>
    </source>
</evidence>
<proteinExistence type="inferred from homology"/>
<name>A0A919KBT3_9ACTN</name>
<dbReference type="GO" id="GO:0005886">
    <property type="term" value="C:plasma membrane"/>
    <property type="evidence" value="ECO:0007669"/>
    <property type="project" value="InterPro"/>
</dbReference>
<evidence type="ECO:0000256" key="5">
    <source>
        <dbReference type="ARBA" id="ARBA00022989"/>
    </source>
</evidence>
<accession>A0A919KBT3</accession>
<evidence type="ECO:0000256" key="3">
    <source>
        <dbReference type="ARBA" id="ARBA00022679"/>
    </source>
</evidence>
<feature type="transmembrane region" description="Helical" evidence="7">
    <location>
        <begin position="59"/>
        <end position="77"/>
    </location>
</feature>
<keyword evidence="6 7" id="KW-0472">Membrane</keyword>
<evidence type="ECO:0000256" key="7">
    <source>
        <dbReference type="SAM" id="Phobius"/>
    </source>
</evidence>
<gene>
    <name evidence="8" type="primary">lgt_1</name>
    <name evidence="8" type="ORF">Asi03nite_09810</name>
</gene>
<evidence type="ECO:0000256" key="1">
    <source>
        <dbReference type="ARBA" id="ARBA00007150"/>
    </source>
</evidence>
<comment type="caution">
    <text evidence="8">The sequence shown here is derived from an EMBL/GenBank/DDBJ whole genome shotgun (WGS) entry which is preliminary data.</text>
</comment>
<organism evidence="8 9">
    <name type="scientific">Actinoplanes siamensis</name>
    <dbReference type="NCBI Taxonomy" id="1223317"/>
    <lineage>
        <taxon>Bacteria</taxon>
        <taxon>Bacillati</taxon>
        <taxon>Actinomycetota</taxon>
        <taxon>Actinomycetes</taxon>
        <taxon>Micromonosporales</taxon>
        <taxon>Micromonosporaceae</taxon>
        <taxon>Actinoplanes</taxon>
    </lineage>
</organism>
<sequence>MAGAVFAHEVRRRDRSDPRLWYLVAGALVGGLLGSRLAGWARDLRPAPHASLAEQWLHGGRSVLSGLAGAYLGVLVAKRLCGYRRRSGDLFAPAVAAGLAVGRIGCLCTERPGTPTGTSWGVTLTAADAARFPGTPGGVPLHPSYAYEIVFHLLALTSLIALRERISRPDALFTGFLAAYAAFRFAVEFVRGNEIAVAGLTRPQLFLLGCLPLLGWRLRALATTGENAWAR</sequence>
<dbReference type="InterPro" id="IPR001640">
    <property type="entry name" value="Lgt"/>
</dbReference>
<keyword evidence="3 8" id="KW-0808">Transferase</keyword>
<protein>
    <submittedName>
        <fullName evidence="8">Diacylglyceryl transferase</fullName>
    </submittedName>
</protein>
<evidence type="ECO:0000313" key="8">
    <source>
        <dbReference type="EMBL" id="GIF03443.1"/>
    </source>
</evidence>
<comment type="similarity">
    <text evidence="1">Belongs to the Lgt family.</text>
</comment>
<keyword evidence="5 7" id="KW-1133">Transmembrane helix</keyword>